<sequence>MTVQRIVLLGYGPVGARFVEELLPAVADGSLELTVVGGEPVEAYNRVLVAEYAVGGTELDAMLVGDRAAAEAAGVRMRLGVTARAIDRDARTVKLETGEHLGYDRLVLATGARANVPTLDGVERRRRDLVSLEKYADALVGRDDELPAGITALRDLADAERVLAAVRSRRRIIVLGAGVLGLELALAAAHAGAEVCVVHHGPHPMPRNLDRGAGLVLRAGLRRTGVTVVANSRAEAVGFRDEADGSRSFDQLVTADGKQLRGDLLVLSCGVGARTELATLAGLRTASGIVVNPWLASWSDPAVFAIGDCAQVVERTEENSLERTLPGAPSGLIGPGWRQADWLAASFAAEARGEASADSIAGGAGPSSHGERTAPPAEREPIVMLKAEHLDVVAVGDVGPEPWDEDPRNPQRRVAQWADPEHHRYVKMVTEGGVLTAFASVGMPRTAAELTLLFERRAELPADRSLLLRFDGPDDDPTASGDAFAPTATVCWCNGVTVERIEAAAASGSTTVECVGRDTRAGTGCGGCKGRIAEVLARAAAGANDVAPIGEPDDATSLTG</sequence>
<keyword evidence="7" id="KW-0560">Oxidoreductase</keyword>
<comment type="pathway">
    <text evidence="3">Nitrogen metabolism; nitrate reduction (assimilation).</text>
</comment>
<comment type="similarity">
    <text evidence="4">Belongs to the nitrite and sulfite reductase 4Fe-4S domain family.</text>
</comment>
<dbReference type="InterPro" id="IPR007419">
    <property type="entry name" value="BFD-like_2Fe2S-bd_dom"/>
</dbReference>
<evidence type="ECO:0000313" key="13">
    <source>
        <dbReference type="EMBL" id="MFB9642274.1"/>
    </source>
</evidence>
<keyword evidence="6" id="KW-0479">Metal-binding</keyword>
<dbReference type="PRINTS" id="PR00368">
    <property type="entry name" value="FADPNR"/>
</dbReference>
<evidence type="ECO:0000256" key="7">
    <source>
        <dbReference type="ARBA" id="ARBA00023002"/>
    </source>
</evidence>
<dbReference type="EMBL" id="JBHMBL010000001">
    <property type="protein sequence ID" value="MFB9642274.1"/>
    <property type="molecule type" value="Genomic_DNA"/>
</dbReference>
<comment type="cofactor">
    <cofactor evidence="1">
        <name>siroheme</name>
        <dbReference type="ChEBI" id="CHEBI:60052"/>
    </cofactor>
</comment>
<evidence type="ECO:0000256" key="10">
    <source>
        <dbReference type="SAM" id="MobiDB-lite"/>
    </source>
</evidence>
<accession>A0ABV5SPL4</accession>
<dbReference type="InterPro" id="IPR052034">
    <property type="entry name" value="NasD-like"/>
</dbReference>
<evidence type="ECO:0000256" key="8">
    <source>
        <dbReference type="ARBA" id="ARBA00023004"/>
    </source>
</evidence>
<name>A0ABV5SPL4_9MICO</name>
<evidence type="ECO:0000256" key="2">
    <source>
        <dbReference type="ARBA" id="ARBA00001966"/>
    </source>
</evidence>
<evidence type="ECO:0000256" key="9">
    <source>
        <dbReference type="ARBA" id="ARBA00023014"/>
    </source>
</evidence>
<dbReference type="InterPro" id="IPR023753">
    <property type="entry name" value="FAD/NAD-binding_dom"/>
</dbReference>
<dbReference type="Proteomes" id="UP001589667">
    <property type="component" value="Unassembled WGS sequence"/>
</dbReference>
<dbReference type="Gene3D" id="3.50.50.60">
    <property type="entry name" value="FAD/NAD(P)-binding domain"/>
    <property type="match status" value="2"/>
</dbReference>
<comment type="caution">
    <text evidence="13">The sequence shown here is derived from an EMBL/GenBank/DDBJ whole genome shotgun (WGS) entry which is preliminary data.</text>
</comment>
<keyword evidence="14" id="KW-1185">Reference proteome</keyword>
<evidence type="ECO:0000256" key="3">
    <source>
        <dbReference type="ARBA" id="ARBA00005096"/>
    </source>
</evidence>
<dbReference type="RefSeq" id="WP_157424015.1">
    <property type="nucleotide sequence ID" value="NZ_BAAANI010000001.1"/>
</dbReference>
<dbReference type="SUPFAM" id="SSF51905">
    <property type="entry name" value="FAD/NAD(P)-binding domain"/>
    <property type="match status" value="2"/>
</dbReference>
<keyword evidence="9" id="KW-0411">Iron-sulfur</keyword>
<proteinExistence type="inferred from homology"/>
<dbReference type="Pfam" id="PF07992">
    <property type="entry name" value="Pyr_redox_2"/>
    <property type="match status" value="1"/>
</dbReference>
<keyword evidence="8" id="KW-0408">Iron</keyword>
<dbReference type="PANTHER" id="PTHR43809">
    <property type="entry name" value="NITRITE REDUCTASE (NADH) LARGE SUBUNIT"/>
    <property type="match status" value="1"/>
</dbReference>
<evidence type="ECO:0000259" key="12">
    <source>
        <dbReference type="Pfam" id="PF07992"/>
    </source>
</evidence>
<protein>
    <submittedName>
        <fullName evidence="13">FAD-dependent oxidoreductase</fullName>
    </submittedName>
</protein>
<evidence type="ECO:0000256" key="6">
    <source>
        <dbReference type="ARBA" id="ARBA00022723"/>
    </source>
</evidence>
<dbReference type="Gene3D" id="1.10.10.1100">
    <property type="entry name" value="BFD-like [2Fe-2S]-binding domain"/>
    <property type="match status" value="1"/>
</dbReference>
<gene>
    <name evidence="13" type="ORF">ACFFQV_08230</name>
</gene>
<evidence type="ECO:0000256" key="1">
    <source>
        <dbReference type="ARBA" id="ARBA00001929"/>
    </source>
</evidence>
<feature type="region of interest" description="Disordered" evidence="10">
    <location>
        <begin position="356"/>
        <end position="376"/>
    </location>
</feature>
<dbReference type="InterPro" id="IPR041854">
    <property type="entry name" value="BFD-like_2Fe2S-bd_dom_sf"/>
</dbReference>
<dbReference type="InterPro" id="IPR036188">
    <property type="entry name" value="FAD/NAD-bd_sf"/>
</dbReference>
<feature type="domain" description="FAD/NAD(P)-binding" evidence="12">
    <location>
        <begin position="5"/>
        <end position="316"/>
    </location>
</feature>
<organism evidence="13 14">
    <name type="scientific">Agromyces lapidis</name>
    <dbReference type="NCBI Taxonomy" id="279574"/>
    <lineage>
        <taxon>Bacteria</taxon>
        <taxon>Bacillati</taxon>
        <taxon>Actinomycetota</taxon>
        <taxon>Actinomycetes</taxon>
        <taxon>Micrococcales</taxon>
        <taxon>Microbacteriaceae</taxon>
        <taxon>Agromyces</taxon>
    </lineage>
</organism>
<dbReference type="Pfam" id="PF04324">
    <property type="entry name" value="Fer2_BFD"/>
    <property type="match status" value="1"/>
</dbReference>
<evidence type="ECO:0000313" key="14">
    <source>
        <dbReference type="Proteomes" id="UP001589667"/>
    </source>
</evidence>
<keyword evidence="5" id="KW-0349">Heme</keyword>
<evidence type="ECO:0000259" key="11">
    <source>
        <dbReference type="Pfam" id="PF04324"/>
    </source>
</evidence>
<comment type="cofactor">
    <cofactor evidence="2">
        <name>[4Fe-4S] cluster</name>
        <dbReference type="ChEBI" id="CHEBI:49883"/>
    </cofactor>
</comment>
<evidence type="ECO:0000256" key="5">
    <source>
        <dbReference type="ARBA" id="ARBA00022617"/>
    </source>
</evidence>
<feature type="domain" description="BFD-like [2Fe-2S]-binding" evidence="11">
    <location>
        <begin position="490"/>
        <end position="537"/>
    </location>
</feature>
<reference evidence="13 14" key="1">
    <citation type="submission" date="2024-09" db="EMBL/GenBank/DDBJ databases">
        <authorList>
            <person name="Sun Q."/>
            <person name="Mori K."/>
        </authorList>
    </citation>
    <scope>NUCLEOTIDE SEQUENCE [LARGE SCALE GENOMIC DNA]</scope>
    <source>
        <strain evidence="13 14">JCM 14321</strain>
    </source>
</reference>
<dbReference type="PANTHER" id="PTHR43809:SF1">
    <property type="entry name" value="NITRITE REDUCTASE (NADH) LARGE SUBUNIT"/>
    <property type="match status" value="1"/>
</dbReference>
<evidence type="ECO:0000256" key="4">
    <source>
        <dbReference type="ARBA" id="ARBA00010429"/>
    </source>
</evidence>